<proteinExistence type="predicted"/>
<evidence type="ECO:0000313" key="2">
    <source>
        <dbReference type="EMBL" id="BAU89051.1"/>
    </source>
</evidence>
<feature type="region of interest" description="Disordered" evidence="1">
    <location>
        <begin position="95"/>
        <end position="141"/>
    </location>
</feature>
<dbReference type="Proteomes" id="UP000218288">
    <property type="component" value="Chromosome"/>
</dbReference>
<evidence type="ECO:0000313" key="3">
    <source>
        <dbReference type="Proteomes" id="UP000218288"/>
    </source>
</evidence>
<protein>
    <submittedName>
        <fullName evidence="2">Uncharacterized protein</fullName>
    </submittedName>
</protein>
<name>A0A160PCD0_9HYPH</name>
<organism evidence="2 3">
    <name type="scientific">Methylorubrum populi</name>
    <dbReference type="NCBI Taxonomy" id="223967"/>
    <lineage>
        <taxon>Bacteria</taxon>
        <taxon>Pseudomonadati</taxon>
        <taxon>Pseudomonadota</taxon>
        <taxon>Alphaproteobacteria</taxon>
        <taxon>Hyphomicrobiales</taxon>
        <taxon>Methylobacteriaceae</taxon>
        <taxon>Methylorubrum</taxon>
    </lineage>
</organism>
<dbReference type="EMBL" id="AP014809">
    <property type="protein sequence ID" value="BAU89051.1"/>
    <property type="molecule type" value="Genomic_DNA"/>
</dbReference>
<dbReference type="RefSeq" id="WP_162296249.1">
    <property type="nucleotide sequence ID" value="NZ_AP014809.1"/>
</dbReference>
<evidence type="ECO:0000256" key="1">
    <source>
        <dbReference type="SAM" id="MobiDB-lite"/>
    </source>
</evidence>
<dbReference type="AlphaFoldDB" id="A0A160PCD0"/>
<sequence length="472" mass="49611">MSRRMVRCLDGHPYDANAHDSCPVCGAAPMRVAGAGAASRPDASGEGRSEPDPAPPPPWRRRAAFAVLGLGLVVGGGLAIDRLRPVDCARPDMAESGRCAAETRQRREAETRAREVAEEARRKDAAARRETEARQADASARQARAEADRAVAAFAAAAGSAARVRAAYAPLDPADVEPLLDTLSPLPFAEGQLRLSRALRHGLVLTRALRAFRAGQTPVARTLLTGLSKAVPPEPDRPVAYGAYALGFILATTGGDPADMAAAAFHLRVASELGLAGAVIELLRRPNLVTAARIDDPGAARLLDTAAIQNGQSAALEDLYKRRGLNPLPAVLLAKAFRDALTAGDRPALIAAYRAIGERRAPLIDADMAYAIASTPGFDGPYERILAMADGGAAAMQPRSYAVIGWLCETGGAGLPKDIPNAALWTALALVGTKPEEPSFPDLRKRYAGLKDALPPGQRTLVEQVAKEIGLP</sequence>
<gene>
    <name evidence="2" type="ORF">MPPM_0446</name>
</gene>
<feature type="region of interest" description="Disordered" evidence="1">
    <location>
        <begin position="36"/>
        <end position="60"/>
    </location>
</feature>
<accession>A0A160PCD0</accession>
<reference evidence="2 3" key="1">
    <citation type="journal article" date="2016" name="Genome Announc.">
        <title>Complete Genome Sequence of Methylobacterium populi P-1M, Isolated from Pink-Pigmented Household Biofilm.</title>
        <authorList>
            <person name="Morohoshi T."/>
            <person name="Ikeda T."/>
        </authorList>
    </citation>
    <scope>NUCLEOTIDE SEQUENCE [LARGE SCALE GENOMIC DNA]</scope>
    <source>
        <strain evidence="2 3">P-1M</strain>
    </source>
</reference>
<feature type="compositionally biased region" description="Basic and acidic residues" evidence="1">
    <location>
        <begin position="95"/>
        <end position="135"/>
    </location>
</feature>